<sequence length="108" mass="12050">MGNTSGFVPSFDKLEPVGASTSTGSPSFKQQLRKPPTRVAEVEPLLTAEDVAKRLNVSTDWVWDHSSRKKPLLPVIRMGDGALRYRPSGIEAFIDERERLSALRRRVS</sequence>
<name>A0ACC5P3I1_9BACT</name>
<dbReference type="EMBL" id="JACHEA010000001">
    <property type="protein sequence ID" value="MBB5341416.1"/>
    <property type="molecule type" value="Genomic_DNA"/>
</dbReference>
<keyword evidence="1" id="KW-0238">DNA-binding</keyword>
<dbReference type="Proteomes" id="UP000569005">
    <property type="component" value="Unassembled WGS sequence"/>
</dbReference>
<evidence type="ECO:0000313" key="1">
    <source>
        <dbReference type="EMBL" id="MBB5341416.1"/>
    </source>
</evidence>
<organism evidence="1 2">
    <name type="scientific">Tunturiibacter gelidiferens</name>
    <dbReference type="NCBI Taxonomy" id="3069689"/>
    <lineage>
        <taxon>Bacteria</taxon>
        <taxon>Pseudomonadati</taxon>
        <taxon>Acidobacteriota</taxon>
        <taxon>Terriglobia</taxon>
        <taxon>Terriglobales</taxon>
        <taxon>Acidobacteriaceae</taxon>
        <taxon>Tunturiibacter</taxon>
    </lineage>
</organism>
<gene>
    <name evidence="1" type="ORF">HDF13_003749</name>
</gene>
<proteinExistence type="predicted"/>
<keyword evidence="2" id="KW-1185">Reference proteome</keyword>
<evidence type="ECO:0000313" key="2">
    <source>
        <dbReference type="Proteomes" id="UP000569005"/>
    </source>
</evidence>
<reference evidence="1" key="1">
    <citation type="submission" date="2020-08" db="EMBL/GenBank/DDBJ databases">
        <title>Genomic Encyclopedia of Type Strains, Phase IV (KMG-V): Genome sequencing to study the core and pangenomes of soil and plant-associated prokaryotes.</title>
        <authorList>
            <person name="Whitman W."/>
        </authorList>
    </citation>
    <scope>NUCLEOTIDE SEQUENCE</scope>
    <source>
        <strain evidence="1">M8UP15</strain>
    </source>
</reference>
<protein>
    <submittedName>
        <fullName evidence="1">DNA-binding transcriptional regulator AlpA</fullName>
    </submittedName>
</protein>
<comment type="caution">
    <text evidence="1">The sequence shown here is derived from an EMBL/GenBank/DDBJ whole genome shotgun (WGS) entry which is preliminary data.</text>
</comment>
<accession>A0ACC5P3I1</accession>